<evidence type="ECO:0000259" key="9">
    <source>
        <dbReference type="PROSITE" id="PS51012"/>
    </source>
</evidence>
<keyword evidence="5 8" id="KW-0812">Transmembrane</keyword>
<name>A0ABV2LV65_9FLAO</name>
<keyword evidence="4" id="KW-1003">Cell membrane</keyword>
<dbReference type="EMBL" id="JBEPMO010000004">
    <property type="protein sequence ID" value="MET3731403.1"/>
    <property type="molecule type" value="Genomic_DNA"/>
</dbReference>
<dbReference type="PANTHER" id="PTHR30294:SF38">
    <property type="entry name" value="TRANSPORT PERMEASE PROTEIN"/>
    <property type="match status" value="1"/>
</dbReference>
<evidence type="ECO:0000313" key="11">
    <source>
        <dbReference type="Proteomes" id="UP001549146"/>
    </source>
</evidence>
<sequence>MHKLLASIKKEILLLFRDWGGLGILFIMPAILLIVITLIQQSTFQDNHQTVMSLVLVNNDQGEIGETVEENISNSDNLKLISQWKEQKIDENLAQQLVSDGKYQIALIIPEGLSDNLNEKINTNVEKILSEFSMEETDSSQTESIVSTSETSKIKLYFDPAVSETFKSAVKNDIDKLISKIESKKIYSVFEDQMGIETDENMMHDATIQFEEIIAQKGKNAVMPNTVQHNVPAWILFGIFFIIVPLGINIVKEKNLGTNIRIRTSPVSYATIASGKIITYLIICLIQFTVMLLIAKFLFPKLGLIAFNPGMKIFPMIIIVLFASLAAIGLGILIGTIMKTQEQSAPFGAIFTIILSAMGGIWVPVYLMPEIMQKIAVFSPMNWGITAFYDIILRNGSLLDVSKELFFLFLFFVITFVISLWINKRNNWI</sequence>
<comment type="subcellular location">
    <subcellularLocation>
        <location evidence="1">Cell membrane</location>
        <topology evidence="1">Multi-pass membrane protein</topology>
    </subcellularLocation>
</comment>
<keyword evidence="6 8" id="KW-1133">Transmembrane helix</keyword>
<dbReference type="InterPro" id="IPR051449">
    <property type="entry name" value="ABC-2_transporter_component"/>
</dbReference>
<evidence type="ECO:0000256" key="7">
    <source>
        <dbReference type="ARBA" id="ARBA00023136"/>
    </source>
</evidence>
<accession>A0ABV2LV65</accession>
<dbReference type="PANTHER" id="PTHR30294">
    <property type="entry name" value="MEMBRANE COMPONENT OF ABC TRANSPORTER YHHJ-RELATED"/>
    <property type="match status" value="1"/>
</dbReference>
<dbReference type="Gene3D" id="3.40.1710.10">
    <property type="entry name" value="abc type-2 transporter like domain"/>
    <property type="match status" value="1"/>
</dbReference>
<protein>
    <submittedName>
        <fullName evidence="10">ABC-2 type transport system permease protein</fullName>
    </submittedName>
</protein>
<dbReference type="Proteomes" id="UP001549146">
    <property type="component" value="Unassembled WGS sequence"/>
</dbReference>
<feature type="domain" description="ABC transmembrane type-2" evidence="9">
    <location>
        <begin position="190"/>
        <end position="426"/>
    </location>
</feature>
<feature type="transmembrane region" description="Helical" evidence="8">
    <location>
        <begin position="277"/>
        <end position="299"/>
    </location>
</feature>
<evidence type="ECO:0000256" key="1">
    <source>
        <dbReference type="ARBA" id="ARBA00004651"/>
    </source>
</evidence>
<dbReference type="PROSITE" id="PS51012">
    <property type="entry name" value="ABC_TM2"/>
    <property type="match status" value="1"/>
</dbReference>
<evidence type="ECO:0000313" key="10">
    <source>
        <dbReference type="EMBL" id="MET3731403.1"/>
    </source>
</evidence>
<comment type="caution">
    <text evidence="10">The sequence shown here is derived from an EMBL/GenBank/DDBJ whole genome shotgun (WGS) entry which is preliminary data.</text>
</comment>
<proteinExistence type="inferred from homology"/>
<dbReference type="InterPro" id="IPR013525">
    <property type="entry name" value="ABC2_TM"/>
</dbReference>
<feature type="transmembrane region" description="Helical" evidence="8">
    <location>
        <begin position="311"/>
        <end position="335"/>
    </location>
</feature>
<evidence type="ECO:0000256" key="2">
    <source>
        <dbReference type="ARBA" id="ARBA00007783"/>
    </source>
</evidence>
<keyword evidence="11" id="KW-1185">Reference proteome</keyword>
<keyword evidence="3" id="KW-0813">Transport</keyword>
<feature type="transmembrane region" description="Helical" evidence="8">
    <location>
        <begin position="231"/>
        <end position="251"/>
    </location>
</feature>
<evidence type="ECO:0000256" key="6">
    <source>
        <dbReference type="ARBA" id="ARBA00022989"/>
    </source>
</evidence>
<evidence type="ECO:0000256" key="3">
    <source>
        <dbReference type="ARBA" id="ARBA00022448"/>
    </source>
</evidence>
<evidence type="ECO:0000256" key="8">
    <source>
        <dbReference type="SAM" id="Phobius"/>
    </source>
</evidence>
<reference evidence="10 11" key="1">
    <citation type="submission" date="2024-06" db="EMBL/GenBank/DDBJ databases">
        <title>Genomic Encyclopedia of Type Strains, Phase IV (KMG-IV): sequencing the most valuable type-strain genomes for metagenomic binning, comparative biology and taxonomic classification.</title>
        <authorList>
            <person name="Goeker M."/>
        </authorList>
    </citation>
    <scope>NUCLEOTIDE SEQUENCE [LARGE SCALE GENOMIC DNA]</scope>
    <source>
        <strain evidence="10 11">DSM 29388</strain>
    </source>
</reference>
<feature type="transmembrane region" description="Helical" evidence="8">
    <location>
        <begin position="347"/>
        <end position="369"/>
    </location>
</feature>
<evidence type="ECO:0000256" key="5">
    <source>
        <dbReference type="ARBA" id="ARBA00022692"/>
    </source>
</evidence>
<dbReference type="InterPro" id="IPR047817">
    <property type="entry name" value="ABC2_TM_bact-type"/>
</dbReference>
<keyword evidence="7 8" id="KW-0472">Membrane</keyword>
<organism evidence="10 11">
    <name type="scientific">Moheibacter stercoris</name>
    <dbReference type="NCBI Taxonomy" id="1628251"/>
    <lineage>
        <taxon>Bacteria</taxon>
        <taxon>Pseudomonadati</taxon>
        <taxon>Bacteroidota</taxon>
        <taxon>Flavobacteriia</taxon>
        <taxon>Flavobacteriales</taxon>
        <taxon>Weeksellaceae</taxon>
        <taxon>Moheibacter</taxon>
    </lineage>
</organism>
<dbReference type="RefSeq" id="WP_354507634.1">
    <property type="nucleotide sequence ID" value="NZ_JBEPMO010000004.1"/>
</dbReference>
<gene>
    <name evidence="10" type="ORF">ABID46_000972</name>
</gene>
<feature type="transmembrane region" description="Helical" evidence="8">
    <location>
        <begin position="21"/>
        <end position="39"/>
    </location>
</feature>
<feature type="transmembrane region" description="Helical" evidence="8">
    <location>
        <begin position="405"/>
        <end position="422"/>
    </location>
</feature>
<dbReference type="Pfam" id="PF12698">
    <property type="entry name" value="ABC2_membrane_3"/>
    <property type="match status" value="1"/>
</dbReference>
<comment type="similarity">
    <text evidence="2">Belongs to the ABC-2 integral membrane protein family.</text>
</comment>
<evidence type="ECO:0000256" key="4">
    <source>
        <dbReference type="ARBA" id="ARBA00022475"/>
    </source>
</evidence>